<dbReference type="Gene3D" id="1.10.510.10">
    <property type="entry name" value="Transferase(Phosphotransferase) domain 1"/>
    <property type="match status" value="2"/>
</dbReference>
<dbReference type="InterPro" id="IPR011009">
    <property type="entry name" value="Kinase-like_dom_sf"/>
</dbReference>
<evidence type="ECO:0000256" key="6">
    <source>
        <dbReference type="ARBA" id="ARBA00042858"/>
    </source>
</evidence>
<dbReference type="AlphaFoldDB" id="A0A1D3DAS9"/>
<feature type="binding site" evidence="7">
    <location>
        <position position="180"/>
    </location>
    <ligand>
        <name>ATP</name>
        <dbReference type="ChEBI" id="CHEBI:30616"/>
    </ligand>
</feature>
<dbReference type="Proteomes" id="UP000095192">
    <property type="component" value="Unassembled WGS sequence"/>
</dbReference>
<dbReference type="PROSITE" id="PS50011">
    <property type="entry name" value="PROTEIN_KINASE_DOM"/>
    <property type="match status" value="1"/>
</dbReference>
<evidence type="ECO:0000313" key="10">
    <source>
        <dbReference type="EMBL" id="OEH80538.1"/>
    </source>
</evidence>
<feature type="region of interest" description="Disordered" evidence="8">
    <location>
        <begin position="306"/>
        <end position="329"/>
    </location>
</feature>
<comment type="caution">
    <text evidence="10">The sequence shown here is derived from an EMBL/GenBank/DDBJ whole genome shotgun (WGS) entry which is preliminary data.</text>
</comment>
<feature type="compositionally biased region" description="Low complexity" evidence="8">
    <location>
        <begin position="1"/>
        <end position="18"/>
    </location>
</feature>
<dbReference type="InterPro" id="IPR050108">
    <property type="entry name" value="CDK"/>
</dbReference>
<dbReference type="InterPro" id="IPR000719">
    <property type="entry name" value="Prot_kinase_dom"/>
</dbReference>
<dbReference type="VEuPathDB" id="ToxoDB:cyc_02341"/>
<evidence type="ECO:0000259" key="9">
    <source>
        <dbReference type="PROSITE" id="PS50011"/>
    </source>
</evidence>
<evidence type="ECO:0000256" key="8">
    <source>
        <dbReference type="SAM" id="MobiDB-lite"/>
    </source>
</evidence>
<feature type="compositionally biased region" description="Basic residues" evidence="8">
    <location>
        <begin position="36"/>
        <end position="56"/>
    </location>
</feature>
<keyword evidence="1 7" id="KW-0547">Nucleotide-binding</keyword>
<evidence type="ECO:0000256" key="3">
    <source>
        <dbReference type="ARBA" id="ARBA00038543"/>
    </source>
</evidence>
<evidence type="ECO:0000256" key="5">
    <source>
        <dbReference type="ARBA" id="ARBA00041902"/>
    </source>
</evidence>
<evidence type="ECO:0000313" key="11">
    <source>
        <dbReference type="Proteomes" id="UP000095192"/>
    </source>
</evidence>
<dbReference type="PROSITE" id="PS00107">
    <property type="entry name" value="PROTEIN_KINASE_ATP"/>
    <property type="match status" value="1"/>
</dbReference>
<evidence type="ECO:0000256" key="1">
    <source>
        <dbReference type="ARBA" id="ARBA00022741"/>
    </source>
</evidence>
<accession>A0A1D3DAS9</accession>
<sequence length="572" mass="62651">MERLLASRGSSSRLQQRPLQRRLWRGPQQQQQQKQPTRKRPLGLPFRRQKGRAGVHLHREGPTQGPLEALGAPLSASILPCTDAPSVPVARAQAADPRAPPPIAPVSMRPTVPLAAVQSSGRSGASASADADAAAPLVVLVKDDEEIWEQWEGLRLLGEGVYGRVYLVQNRDTQEKLAFKRINKPNIISIRRVYVGSHRVYLAFPMIKGGTLADCLRCFASWGEYVRLCSAANSHNSGSSIEDDGCCSDEEDSAVNLEASPCAFSPLLKVPCFCLRWRLSEVYPDAFASQSGKDPLLLESLKEASLGDEAGRSSDDEAEGELPDEAPQPPPLVCNLYIADFGLARTLPFFTRRDCTRRETEALQLLDRQEEAEGAPEESLRNVSTPRNVGSCKTSSVSPTSSLRRIAAAAAFAEGCCSDQIGHGPCLSPEIITLNYRPLEVLLGSNTYTLAVDIWSVGCVLVECLCGCEFIEGSCEVSCILHILQTFGTPTEEEWPELHKLPFMSRLLPVFPLRPLALESFFAEKGRLDVLQSPAWMQLLKQLLQVNPDRRISAAEALSLPVFRDLPASAYL</sequence>
<dbReference type="GO" id="GO:0005634">
    <property type="term" value="C:nucleus"/>
    <property type="evidence" value="ECO:0007669"/>
    <property type="project" value="TreeGrafter"/>
</dbReference>
<comment type="subunit">
    <text evidence="3">May form a complex composed of at least the catalytic subunit CRK2 and a cyclin.</text>
</comment>
<dbReference type="EMBL" id="JROU02000048">
    <property type="protein sequence ID" value="OEH80538.1"/>
    <property type="molecule type" value="Genomic_DNA"/>
</dbReference>
<evidence type="ECO:0000256" key="4">
    <source>
        <dbReference type="ARBA" id="ARBA00039612"/>
    </source>
</evidence>
<dbReference type="SMART" id="SM00220">
    <property type="entry name" value="S_TKc"/>
    <property type="match status" value="1"/>
</dbReference>
<dbReference type="PANTHER" id="PTHR24056">
    <property type="entry name" value="CELL DIVISION PROTEIN KINASE"/>
    <property type="match status" value="1"/>
</dbReference>
<keyword evidence="2 7" id="KW-0067">ATP-binding</keyword>
<dbReference type="VEuPathDB" id="ToxoDB:LOC34619211"/>
<evidence type="ECO:0000256" key="2">
    <source>
        <dbReference type="ARBA" id="ARBA00022840"/>
    </source>
</evidence>
<name>A0A1D3DAS9_9EIME</name>
<evidence type="ECO:0000256" key="7">
    <source>
        <dbReference type="PROSITE-ProRule" id="PRU10141"/>
    </source>
</evidence>
<dbReference type="GO" id="GO:0005524">
    <property type="term" value="F:ATP binding"/>
    <property type="evidence" value="ECO:0007669"/>
    <property type="project" value="UniProtKB-UniRule"/>
</dbReference>
<keyword evidence="11" id="KW-1185">Reference proteome</keyword>
<feature type="region of interest" description="Disordered" evidence="8">
    <location>
        <begin position="366"/>
        <end position="396"/>
    </location>
</feature>
<feature type="compositionally biased region" description="Low complexity" evidence="8">
    <location>
        <begin position="25"/>
        <end position="35"/>
    </location>
</feature>
<dbReference type="InParanoid" id="A0A1D3DAS9"/>
<feature type="domain" description="Protein kinase" evidence="9">
    <location>
        <begin position="151"/>
        <end position="563"/>
    </location>
</feature>
<dbReference type="GO" id="GO:0004674">
    <property type="term" value="F:protein serine/threonine kinase activity"/>
    <property type="evidence" value="ECO:0007669"/>
    <property type="project" value="TreeGrafter"/>
</dbReference>
<proteinExistence type="predicted"/>
<protein>
    <recommendedName>
        <fullName evidence="4">Cyclin-dependent kinase 2 homolog</fullName>
    </recommendedName>
    <alternativeName>
        <fullName evidence="5">Cell division control protein 2 homolog</fullName>
    </alternativeName>
    <alternativeName>
        <fullName evidence="6">cdc2-related kinase 2</fullName>
    </alternativeName>
</protein>
<gene>
    <name evidence="10" type="ORF">cyc_02341</name>
</gene>
<dbReference type="Pfam" id="PF00069">
    <property type="entry name" value="Pkinase"/>
    <property type="match status" value="1"/>
</dbReference>
<organism evidence="10 11">
    <name type="scientific">Cyclospora cayetanensis</name>
    <dbReference type="NCBI Taxonomy" id="88456"/>
    <lineage>
        <taxon>Eukaryota</taxon>
        <taxon>Sar</taxon>
        <taxon>Alveolata</taxon>
        <taxon>Apicomplexa</taxon>
        <taxon>Conoidasida</taxon>
        <taxon>Coccidia</taxon>
        <taxon>Eucoccidiorida</taxon>
        <taxon>Eimeriorina</taxon>
        <taxon>Eimeriidae</taxon>
        <taxon>Cyclospora</taxon>
    </lineage>
</organism>
<feature type="region of interest" description="Disordered" evidence="8">
    <location>
        <begin position="1"/>
        <end position="65"/>
    </location>
</feature>
<reference evidence="10 11" key="1">
    <citation type="journal article" date="2016" name="BMC Genomics">
        <title>Comparative genomics reveals Cyclospora cayetanensis possesses coccidia-like metabolism and invasion components but unique surface antigens.</title>
        <authorList>
            <person name="Liu S."/>
            <person name="Wang L."/>
            <person name="Zheng H."/>
            <person name="Xu Z."/>
            <person name="Roellig D.M."/>
            <person name="Li N."/>
            <person name="Frace M.A."/>
            <person name="Tang K."/>
            <person name="Arrowood M.J."/>
            <person name="Moss D.M."/>
            <person name="Zhang L."/>
            <person name="Feng Y."/>
            <person name="Xiao L."/>
        </authorList>
    </citation>
    <scope>NUCLEOTIDE SEQUENCE [LARGE SCALE GENOMIC DNA]</scope>
    <source>
        <strain evidence="10 11">CHN_HEN01</strain>
    </source>
</reference>
<dbReference type="InterPro" id="IPR017441">
    <property type="entry name" value="Protein_kinase_ATP_BS"/>
</dbReference>
<dbReference type="SUPFAM" id="SSF56112">
    <property type="entry name" value="Protein kinase-like (PK-like)"/>
    <property type="match status" value="1"/>
</dbReference>